<evidence type="ECO:0000313" key="1">
    <source>
        <dbReference type="EMBL" id="WDH83370.1"/>
    </source>
</evidence>
<dbReference type="InterPro" id="IPR036583">
    <property type="entry name" value="23S_rRNA_IVS_sf"/>
</dbReference>
<name>A0AAX3N3U6_9BACL</name>
<dbReference type="Pfam" id="PF05635">
    <property type="entry name" value="23S_rRNA_IVP"/>
    <property type="match status" value="1"/>
</dbReference>
<sequence length="311" mass="36740">MLSGGTIIEGNENVKPLISLQEASETIKQYKMENLFELAWEAYSKEWDHGYAWFDFKNGEIVSGHEHLIDPKHSYLILMKISEADYLFEWDDYDEASDFEKFKDRLSLRDWCELKGIDHRERIRDGVLRDPQRWNEYHQLHSKLYTGLNDWYRKHNVTVQTEYSTQNSQANEKVRNGQLGESKEKDYFLRDFKTLTLYKKAVELEEIIDKLAESFPQDEKYRLTDQLIRCTTSIGANVAESNGGQYAGRERYHLGVAFSSANEVRYWVERAFRKTYIDQVTFERLDEMTQELRRIMGGMFKRLDGLKGESA</sequence>
<dbReference type="PANTHER" id="PTHR38471:SF2">
    <property type="entry name" value="FOUR HELIX BUNDLE PROTEIN"/>
    <property type="match status" value="1"/>
</dbReference>
<dbReference type="RefSeq" id="WP_274359504.1">
    <property type="nucleotide sequence ID" value="NZ_CP118101.1"/>
</dbReference>
<evidence type="ECO:0000313" key="2">
    <source>
        <dbReference type="Proteomes" id="UP001220962"/>
    </source>
</evidence>
<dbReference type="NCBIfam" id="TIGR02436">
    <property type="entry name" value="four helix bundle protein"/>
    <property type="match status" value="1"/>
</dbReference>
<proteinExistence type="predicted"/>
<accession>A0AAX3N3U6</accession>
<dbReference type="AlphaFoldDB" id="A0AAX3N3U6"/>
<protein>
    <submittedName>
        <fullName evidence="1">Four helix bundle protein</fullName>
    </submittedName>
</protein>
<organism evidence="1 2">
    <name type="scientific">Paenibacillus urinalis</name>
    <dbReference type="NCBI Taxonomy" id="521520"/>
    <lineage>
        <taxon>Bacteria</taxon>
        <taxon>Bacillati</taxon>
        <taxon>Bacillota</taxon>
        <taxon>Bacilli</taxon>
        <taxon>Bacillales</taxon>
        <taxon>Paenibacillaceae</taxon>
        <taxon>Paenibacillus</taxon>
    </lineage>
</organism>
<dbReference type="SUPFAM" id="SSF158446">
    <property type="entry name" value="IVS-encoded protein-like"/>
    <property type="match status" value="1"/>
</dbReference>
<dbReference type="InterPro" id="IPR012657">
    <property type="entry name" value="23S_rRNA-intervening_sequence"/>
</dbReference>
<gene>
    <name evidence="1" type="ORF">PUW23_03750</name>
</gene>
<dbReference type="EMBL" id="CP118101">
    <property type="protein sequence ID" value="WDH83370.1"/>
    <property type="molecule type" value="Genomic_DNA"/>
</dbReference>
<reference evidence="1" key="1">
    <citation type="submission" date="2023-02" db="EMBL/GenBank/DDBJ databases">
        <title>Pathogen: clinical or host-associated sample.</title>
        <authorList>
            <person name="Hergert J."/>
            <person name="Casey R."/>
            <person name="Wagner J."/>
            <person name="Young E.L."/>
            <person name="Oakeson K.F."/>
        </authorList>
    </citation>
    <scope>NUCLEOTIDE SEQUENCE</scope>
    <source>
        <strain evidence="1">2022CK-00830</strain>
    </source>
</reference>
<dbReference type="Gene3D" id="1.20.1440.60">
    <property type="entry name" value="23S rRNA-intervening sequence"/>
    <property type="match status" value="1"/>
</dbReference>
<dbReference type="CDD" id="cd16377">
    <property type="entry name" value="23S_rRNA_IVP_like"/>
    <property type="match status" value="1"/>
</dbReference>
<dbReference type="PANTHER" id="PTHR38471">
    <property type="entry name" value="FOUR HELIX BUNDLE PROTEIN"/>
    <property type="match status" value="1"/>
</dbReference>
<dbReference type="Proteomes" id="UP001220962">
    <property type="component" value="Chromosome"/>
</dbReference>